<evidence type="ECO:0000259" key="4">
    <source>
        <dbReference type="Pfam" id="PF00391"/>
    </source>
</evidence>
<evidence type="ECO:0000256" key="2">
    <source>
        <dbReference type="ARBA" id="ARBA00022741"/>
    </source>
</evidence>
<dbReference type="GO" id="GO:0008986">
    <property type="term" value="F:pyruvate, water dikinase activity"/>
    <property type="evidence" value="ECO:0007669"/>
    <property type="project" value="InterPro"/>
</dbReference>
<dbReference type="InterPro" id="IPR036637">
    <property type="entry name" value="Phosphohistidine_dom_sf"/>
</dbReference>
<dbReference type="InterPro" id="IPR018274">
    <property type="entry name" value="PEP_util_AS"/>
</dbReference>
<dbReference type="InterPro" id="IPR008279">
    <property type="entry name" value="PEP-util_enz_mobile_dom"/>
</dbReference>
<dbReference type="PANTHER" id="PTHR43030:SF1">
    <property type="entry name" value="PHOSPHOENOLPYRUVATE SYNTHASE"/>
    <property type="match status" value="1"/>
</dbReference>
<protein>
    <recommendedName>
        <fullName evidence="4">PEP-utilising enzyme mobile domain-containing protein</fullName>
    </recommendedName>
</protein>
<dbReference type="PROSITE" id="PS00370">
    <property type="entry name" value="PEP_ENZYMES_PHOS_SITE"/>
    <property type="match status" value="1"/>
</dbReference>
<dbReference type="PANTHER" id="PTHR43030">
    <property type="entry name" value="PHOSPHOENOLPYRUVATE SYNTHASE"/>
    <property type="match status" value="1"/>
</dbReference>
<keyword evidence="2" id="KW-0547">Nucleotide-binding</keyword>
<proteinExistence type="inferred from homology"/>
<accession>A0A2H0V1M9</accession>
<feature type="domain" description="PEP-utilising enzyme mobile" evidence="4">
    <location>
        <begin position="339"/>
        <end position="409"/>
    </location>
</feature>
<evidence type="ECO:0000313" key="5">
    <source>
        <dbReference type="EMBL" id="PIR92972.1"/>
    </source>
</evidence>
<reference evidence="6" key="1">
    <citation type="submission" date="2017-09" db="EMBL/GenBank/DDBJ databases">
        <title>Depth-based differentiation of microbial function through sediment-hosted aquifers and enrichment of novel symbionts in the deep terrestrial subsurface.</title>
        <authorList>
            <person name="Probst A.J."/>
            <person name="Ladd B."/>
            <person name="Jarett J.K."/>
            <person name="Geller-Mcgrath D.E."/>
            <person name="Sieber C.M.K."/>
            <person name="Emerson J.B."/>
            <person name="Anantharaman K."/>
            <person name="Thomas B.C."/>
            <person name="Malmstrom R."/>
            <person name="Stieglmeier M."/>
            <person name="Klingl A."/>
            <person name="Woyke T."/>
            <person name="Ryan C.M."/>
            <person name="Banfield J.F."/>
        </authorList>
    </citation>
    <scope>NUCLEOTIDE SEQUENCE [LARGE SCALE GENOMIC DNA]</scope>
</reference>
<evidence type="ECO:0000313" key="6">
    <source>
        <dbReference type="Proteomes" id="UP000228626"/>
    </source>
</evidence>
<evidence type="ECO:0000256" key="1">
    <source>
        <dbReference type="ARBA" id="ARBA00007837"/>
    </source>
</evidence>
<dbReference type="InterPro" id="IPR006319">
    <property type="entry name" value="PEP_synth"/>
</dbReference>
<dbReference type="EMBL" id="PFAR01000040">
    <property type="protein sequence ID" value="PIR92972.1"/>
    <property type="molecule type" value="Genomic_DNA"/>
</dbReference>
<dbReference type="Gene3D" id="3.50.30.10">
    <property type="entry name" value="Phosphohistidine domain"/>
    <property type="match status" value="1"/>
</dbReference>
<dbReference type="AlphaFoldDB" id="A0A2H0V1M9"/>
<keyword evidence="3" id="KW-0067">ATP-binding</keyword>
<name>A0A2H0V1M9_9BACT</name>
<comment type="caution">
    <text evidence="5">The sequence shown here is derived from an EMBL/GenBank/DDBJ whole genome shotgun (WGS) entry which is preliminary data.</text>
</comment>
<comment type="similarity">
    <text evidence="1">Belongs to the PEP-utilizing enzyme family.</text>
</comment>
<organism evidence="5 6">
    <name type="scientific">Candidatus Falkowbacteria bacterium CG10_big_fil_rev_8_21_14_0_10_43_10</name>
    <dbReference type="NCBI Taxonomy" id="1974567"/>
    <lineage>
        <taxon>Bacteria</taxon>
        <taxon>Candidatus Falkowiibacteriota</taxon>
    </lineage>
</organism>
<gene>
    <name evidence="5" type="ORF">COT99_03390</name>
</gene>
<evidence type="ECO:0000256" key="3">
    <source>
        <dbReference type="ARBA" id="ARBA00022840"/>
    </source>
</evidence>
<dbReference type="SUPFAM" id="SSF52009">
    <property type="entry name" value="Phosphohistidine domain"/>
    <property type="match status" value="1"/>
</dbReference>
<sequence length="418" mass="47307">MFGRKMNKKIREHSDKLRALCASIKADKLAKMSNKELADLYKKLDLTHTSLYTWGWLPNAVDMFHGNFTSYLQKELAKKAGNDRAAETLVKLSVFPETTVINKEYQSFLQLAALKQSGVAASKLKQAIGRHLEKYFYLRYLWLGKEGVYTYNYYAQEIDKFIKSGKKAQTVLREEQEKLVLSLEKKQKLLRELKLSKRLQEIINVYAEFAVTKAYRRDAQIFWSYKMQFVFQELSSRLKLSIMQIRFMFPQEVSTSLTQGAADSKLKKELDERTKYSIYYAEKGIDMMFYGPEAETIEKNLVRKIDSSVKEITGQPACLGKVRGRVHIINTPADMAKMQAGDILVSIATNPDIVPAMKKAAAIVTEQGGITSHAAIVSRELGIPCVIGTKIATKVLRDGDLVEVDANKGVVRVVMGNG</sequence>
<dbReference type="GO" id="GO:0005524">
    <property type="term" value="F:ATP binding"/>
    <property type="evidence" value="ECO:0007669"/>
    <property type="project" value="UniProtKB-KW"/>
</dbReference>
<dbReference type="Pfam" id="PF00391">
    <property type="entry name" value="PEP-utilizers"/>
    <property type="match status" value="1"/>
</dbReference>
<dbReference type="Proteomes" id="UP000228626">
    <property type="component" value="Unassembled WGS sequence"/>
</dbReference>